<dbReference type="InParanoid" id="A0A1Y2EEU7"/>
<evidence type="ECO:0000313" key="2">
    <source>
        <dbReference type="Proteomes" id="UP000193689"/>
    </source>
</evidence>
<comment type="caution">
    <text evidence="1">The sequence shown here is derived from an EMBL/GenBank/DDBJ whole genome shotgun (WGS) entry which is preliminary data.</text>
</comment>
<name>A0A1Y2EEU7_9PEZI</name>
<accession>A0A1Y2EEU7</accession>
<evidence type="ECO:0000313" key="1">
    <source>
        <dbReference type="EMBL" id="ORY69796.1"/>
    </source>
</evidence>
<dbReference type="GeneID" id="63779540"/>
<dbReference type="AlphaFoldDB" id="A0A1Y2EEU7"/>
<gene>
    <name evidence="1" type="ORF">BCR38DRAFT_480964</name>
</gene>
<dbReference type="OrthoDB" id="288942at2759"/>
<protein>
    <submittedName>
        <fullName evidence="1">Uncharacterized protein</fullName>
    </submittedName>
</protein>
<organism evidence="1 2">
    <name type="scientific">Pseudomassariella vexata</name>
    <dbReference type="NCBI Taxonomy" id="1141098"/>
    <lineage>
        <taxon>Eukaryota</taxon>
        <taxon>Fungi</taxon>
        <taxon>Dikarya</taxon>
        <taxon>Ascomycota</taxon>
        <taxon>Pezizomycotina</taxon>
        <taxon>Sordariomycetes</taxon>
        <taxon>Xylariomycetidae</taxon>
        <taxon>Amphisphaeriales</taxon>
        <taxon>Pseudomassariaceae</taxon>
        <taxon>Pseudomassariella</taxon>
    </lineage>
</organism>
<reference evidence="1 2" key="1">
    <citation type="submission" date="2016-07" db="EMBL/GenBank/DDBJ databases">
        <title>Pervasive Adenine N6-methylation of Active Genes in Fungi.</title>
        <authorList>
            <consortium name="DOE Joint Genome Institute"/>
            <person name="Mondo S.J."/>
            <person name="Dannebaum R.O."/>
            <person name="Kuo R.C."/>
            <person name="Labutti K."/>
            <person name="Haridas S."/>
            <person name="Kuo A."/>
            <person name="Salamov A."/>
            <person name="Ahrendt S.R."/>
            <person name="Lipzen A."/>
            <person name="Sullivan W."/>
            <person name="Andreopoulos W.B."/>
            <person name="Clum A."/>
            <person name="Lindquist E."/>
            <person name="Daum C."/>
            <person name="Ramamoorthy G.K."/>
            <person name="Gryganskyi A."/>
            <person name="Culley D."/>
            <person name="Magnuson J.K."/>
            <person name="James T.Y."/>
            <person name="O'Malley M.A."/>
            <person name="Stajich J.E."/>
            <person name="Spatafora J.W."/>
            <person name="Visel A."/>
            <person name="Grigoriev I.V."/>
        </authorList>
    </citation>
    <scope>NUCLEOTIDE SEQUENCE [LARGE SCALE GENOMIC DNA]</scope>
    <source>
        <strain evidence="1 2">CBS 129021</strain>
    </source>
</reference>
<proteinExistence type="predicted"/>
<sequence length="121" mass="13870">MPMLAQPLEVPLEVVRGLQELEIEFEMVVRKKEQLDLVLERARYWVFPLAGTEAVLRPEKGGKLVEEFEWEGPATLTHDNMPILKQTGQMGRTDGKKRTYHVAVMRWARVSPGSQERSLAL</sequence>
<dbReference type="RefSeq" id="XP_040719746.1">
    <property type="nucleotide sequence ID" value="XM_040863328.1"/>
</dbReference>
<dbReference type="EMBL" id="MCFJ01000002">
    <property type="protein sequence ID" value="ORY69796.1"/>
    <property type="molecule type" value="Genomic_DNA"/>
</dbReference>
<dbReference type="Proteomes" id="UP000193689">
    <property type="component" value="Unassembled WGS sequence"/>
</dbReference>
<keyword evidence="2" id="KW-1185">Reference proteome</keyword>